<dbReference type="PANTHER" id="PTHR34146:SF3">
    <property type="entry name" value="POLYNUCLEOTIDYL TRANSFERASE, RIBONUCLEASE H-LIKE SUPERFAMILY PROTEIN"/>
    <property type="match status" value="1"/>
</dbReference>
<accession>A0A6D2KRA4</accession>
<reference evidence="3" key="1">
    <citation type="submission" date="2020-01" db="EMBL/GenBank/DDBJ databases">
        <authorList>
            <person name="Mishra B."/>
        </authorList>
    </citation>
    <scope>NUCLEOTIDE SEQUENCE [LARGE SCALE GENOMIC DNA]</scope>
</reference>
<dbReference type="Proteomes" id="UP000467841">
    <property type="component" value="Unassembled WGS sequence"/>
</dbReference>
<dbReference type="SUPFAM" id="SSF53098">
    <property type="entry name" value="Ribonuclease H-like"/>
    <property type="match status" value="1"/>
</dbReference>
<evidence type="ECO:0008006" key="5">
    <source>
        <dbReference type="Google" id="ProtNLM"/>
    </source>
</evidence>
<evidence type="ECO:0000313" key="3">
    <source>
        <dbReference type="EMBL" id="CAA7055762.1"/>
    </source>
</evidence>
<dbReference type="InterPro" id="IPR026960">
    <property type="entry name" value="RVT-Znf"/>
</dbReference>
<evidence type="ECO:0000313" key="4">
    <source>
        <dbReference type="Proteomes" id="UP000467841"/>
    </source>
</evidence>
<dbReference type="AlphaFoldDB" id="A0A6D2KRA4"/>
<feature type="domain" description="Reverse transcriptase zinc-binding" evidence="2">
    <location>
        <begin position="14"/>
        <end position="81"/>
    </location>
</feature>
<dbReference type="Pfam" id="PF13966">
    <property type="entry name" value="zf-RVT"/>
    <property type="match status" value="1"/>
</dbReference>
<gene>
    <name evidence="3" type="ORF">MERR_LOCUS42998</name>
</gene>
<comment type="caution">
    <text evidence="3">The sequence shown here is derived from an EMBL/GenBank/DDBJ whole genome shotgun (WGS) entry which is preliminary data.</text>
</comment>
<dbReference type="CDD" id="cd06222">
    <property type="entry name" value="RNase_H_like"/>
    <property type="match status" value="1"/>
</dbReference>
<name>A0A6D2KRA4_9BRAS</name>
<organism evidence="3 4">
    <name type="scientific">Microthlaspi erraticum</name>
    <dbReference type="NCBI Taxonomy" id="1685480"/>
    <lineage>
        <taxon>Eukaryota</taxon>
        <taxon>Viridiplantae</taxon>
        <taxon>Streptophyta</taxon>
        <taxon>Embryophyta</taxon>
        <taxon>Tracheophyta</taxon>
        <taxon>Spermatophyta</taxon>
        <taxon>Magnoliopsida</taxon>
        <taxon>eudicotyledons</taxon>
        <taxon>Gunneridae</taxon>
        <taxon>Pentapetalae</taxon>
        <taxon>rosids</taxon>
        <taxon>malvids</taxon>
        <taxon>Brassicales</taxon>
        <taxon>Brassicaceae</taxon>
        <taxon>Coluteocarpeae</taxon>
        <taxon>Microthlaspi</taxon>
    </lineage>
</organism>
<dbReference type="InterPro" id="IPR012337">
    <property type="entry name" value="RNaseH-like_sf"/>
</dbReference>
<dbReference type="GO" id="GO:0004523">
    <property type="term" value="F:RNA-DNA hybrid ribonuclease activity"/>
    <property type="evidence" value="ECO:0007669"/>
    <property type="project" value="InterPro"/>
</dbReference>
<dbReference type="Pfam" id="PF13456">
    <property type="entry name" value="RVT_3"/>
    <property type="match status" value="1"/>
</dbReference>
<dbReference type="Gene3D" id="3.30.420.10">
    <property type="entry name" value="Ribonuclease H-like superfamily/Ribonuclease H"/>
    <property type="match status" value="1"/>
</dbReference>
<dbReference type="GO" id="GO:0003676">
    <property type="term" value="F:nucleic acid binding"/>
    <property type="evidence" value="ECO:0007669"/>
    <property type="project" value="InterPro"/>
</dbReference>
<dbReference type="InterPro" id="IPR044730">
    <property type="entry name" value="RNase_H-like_dom_plant"/>
</dbReference>
<sequence>MSKLNSAPSFADGFNWQSNLWRIKTSPKLKFFLWKAAVGALSVGSTLIARGLDTDGRCIRCGAPEDVLHVLLNCPFAQKVWNLARAHNKPNPATCGNQKLFLSAMKQMVTLPPTGVVLTPLYPWIVWFLWKARNLLLFENKTISPEDSLHKAIVEAKAWQGAHEPPPDQDLPTGNLDLWTLPISGSLIACFSDASWSADSCRCGVGWIFKSADNAVMFQDSEAHGFIPSALAAEALAVKLALISARAADFLSLVCFSDCQELVLLLSSDGNQNSMSPLRH</sequence>
<dbReference type="EMBL" id="CACVBM020001607">
    <property type="protein sequence ID" value="CAA7055762.1"/>
    <property type="molecule type" value="Genomic_DNA"/>
</dbReference>
<protein>
    <recommendedName>
        <fullName evidence="5">Reverse transcriptase zinc-binding domain-containing protein</fullName>
    </recommendedName>
</protein>
<dbReference type="InterPro" id="IPR036397">
    <property type="entry name" value="RNaseH_sf"/>
</dbReference>
<dbReference type="InterPro" id="IPR002156">
    <property type="entry name" value="RNaseH_domain"/>
</dbReference>
<proteinExistence type="predicted"/>
<evidence type="ECO:0000259" key="2">
    <source>
        <dbReference type="Pfam" id="PF13966"/>
    </source>
</evidence>
<dbReference type="OrthoDB" id="1112926at2759"/>
<evidence type="ECO:0000259" key="1">
    <source>
        <dbReference type="Pfam" id="PF13456"/>
    </source>
</evidence>
<keyword evidence="4" id="KW-1185">Reference proteome</keyword>
<dbReference type="PANTHER" id="PTHR34146">
    <property type="entry name" value="POLYNUCLEOTIDYL TRANSFERASE, RIBONUCLEASE H-LIKE SUPERFAMILY PROTEIN-RELATED"/>
    <property type="match status" value="1"/>
</dbReference>
<feature type="domain" description="RNase H type-1" evidence="1">
    <location>
        <begin position="192"/>
        <end position="273"/>
    </location>
</feature>